<name>A0A6P1LBR6_MALIO</name>
<sequence length="169" mass="19649">MKQKVEEVRLPLNEEDKDVISKMISYIDASYDGEFNKYKIRPGIGIAAIQLGYPKQIIYIHLDQDETEHKYLLANPKIIKQSLNKAFLPSGEGCLSVDRDVKGLSIRNEIVVVEAIDLFTNENITIRATGLLSMCLQHEIDHNNNIFYYDRINKEKPFYKDKNWKEVDR</sequence>
<dbReference type="Pfam" id="PF01327">
    <property type="entry name" value="Pep_deformylase"/>
    <property type="match status" value="1"/>
</dbReference>
<dbReference type="InterPro" id="IPR023635">
    <property type="entry name" value="Peptide_deformylase"/>
</dbReference>
<dbReference type="PRINTS" id="PR01576">
    <property type="entry name" value="PDEFORMYLASE"/>
</dbReference>
<dbReference type="AlphaFoldDB" id="A0A6P1LBR6"/>
<protein>
    <recommendedName>
        <fullName evidence="6">Peptide deformylase</fullName>
        <shortName evidence="6">PDF</shortName>
        <ecNumber evidence="6">3.5.1.88</ecNumber>
    </recommendedName>
    <alternativeName>
        <fullName evidence="6">Polypeptide deformylase</fullName>
    </alternativeName>
</protein>
<evidence type="ECO:0000313" key="7">
    <source>
        <dbReference type="EMBL" id="QHG89647.2"/>
    </source>
</evidence>
<comment type="similarity">
    <text evidence="1 6">Belongs to the polypeptide deformylase family.</text>
</comment>
<dbReference type="PANTHER" id="PTHR10458:SF22">
    <property type="entry name" value="PEPTIDE DEFORMYLASE"/>
    <property type="match status" value="1"/>
</dbReference>
<dbReference type="PIRSF" id="PIRSF004749">
    <property type="entry name" value="Pep_def"/>
    <property type="match status" value="1"/>
</dbReference>
<dbReference type="HAMAP" id="MF_00163">
    <property type="entry name" value="Pep_deformylase"/>
    <property type="match status" value="1"/>
</dbReference>
<feature type="binding site" evidence="6">
    <location>
        <position position="94"/>
    </location>
    <ligand>
        <name>Fe cation</name>
        <dbReference type="ChEBI" id="CHEBI:24875"/>
    </ligand>
</feature>
<dbReference type="RefSeq" id="WP_004024845.1">
    <property type="nucleotide sequence ID" value="NZ_CP033512.2"/>
</dbReference>
<dbReference type="FunFam" id="3.90.45.10:FF:000002">
    <property type="entry name" value="Peptide deformylase"/>
    <property type="match status" value="1"/>
</dbReference>
<gene>
    <name evidence="6 7" type="primary">def</name>
    <name evidence="7" type="ORF">EER00_01900</name>
</gene>
<proteinExistence type="inferred from homology"/>
<dbReference type="PANTHER" id="PTHR10458">
    <property type="entry name" value="PEPTIDE DEFORMYLASE"/>
    <property type="match status" value="1"/>
</dbReference>
<dbReference type="EC" id="3.5.1.88" evidence="6"/>
<comment type="cofactor">
    <cofactor evidence="6">
        <name>Fe(2+)</name>
        <dbReference type="ChEBI" id="CHEBI:29033"/>
    </cofactor>
    <text evidence="6">Binds 1 Fe(2+) ion.</text>
</comment>
<dbReference type="Gene3D" id="3.90.45.10">
    <property type="entry name" value="Peptide deformylase"/>
    <property type="match status" value="1"/>
</dbReference>
<dbReference type="KEGG" id="miw:EER00_01900"/>
<dbReference type="EMBL" id="CP033512">
    <property type="protein sequence ID" value="QHG89647.2"/>
    <property type="molecule type" value="Genomic_DNA"/>
</dbReference>
<comment type="function">
    <text evidence="6">Removes the formyl group from the N-terminal Met of newly synthesized proteins. Requires at least a dipeptide for an efficient rate of reaction. N-terminal L-methionine is a prerequisite for activity but the enzyme has broad specificity at other positions.</text>
</comment>
<dbReference type="Proteomes" id="UP000464283">
    <property type="component" value="Chromosome"/>
</dbReference>
<dbReference type="GO" id="GO:0042586">
    <property type="term" value="F:peptide deformylase activity"/>
    <property type="evidence" value="ECO:0007669"/>
    <property type="project" value="UniProtKB-UniRule"/>
</dbReference>
<reference evidence="8" key="1">
    <citation type="submission" date="2018-11" db="EMBL/GenBank/DDBJ databases">
        <title>The first complete genome sequence of Mycoplasma iowae strain 695.</title>
        <authorList>
            <person name="Ghanem M."/>
            <person name="El-Gazzar M."/>
        </authorList>
    </citation>
    <scope>NUCLEOTIDE SEQUENCE [LARGE SCALE GENOMIC DNA]</scope>
    <source>
        <strain evidence="8">695</strain>
    </source>
</reference>
<keyword evidence="3 6" id="KW-0378">Hydrolase</keyword>
<keyword evidence="2 6" id="KW-0479">Metal-binding</keyword>
<keyword evidence="4 6" id="KW-0648">Protein biosynthesis</keyword>
<accession>A0A6P1LBR6</accession>
<evidence type="ECO:0000256" key="4">
    <source>
        <dbReference type="ARBA" id="ARBA00022917"/>
    </source>
</evidence>
<evidence type="ECO:0000256" key="3">
    <source>
        <dbReference type="ARBA" id="ARBA00022801"/>
    </source>
</evidence>
<feature type="binding site" evidence="6">
    <location>
        <position position="138"/>
    </location>
    <ligand>
        <name>Fe cation</name>
        <dbReference type="ChEBI" id="CHEBI:24875"/>
    </ligand>
</feature>
<evidence type="ECO:0000256" key="2">
    <source>
        <dbReference type="ARBA" id="ARBA00022723"/>
    </source>
</evidence>
<keyword evidence="5 6" id="KW-0408">Iron</keyword>
<evidence type="ECO:0000313" key="8">
    <source>
        <dbReference type="Proteomes" id="UP000464283"/>
    </source>
</evidence>
<dbReference type="GO" id="GO:0046872">
    <property type="term" value="F:metal ion binding"/>
    <property type="evidence" value="ECO:0007669"/>
    <property type="project" value="UniProtKB-KW"/>
</dbReference>
<feature type="binding site" evidence="6">
    <location>
        <position position="142"/>
    </location>
    <ligand>
        <name>Fe cation</name>
        <dbReference type="ChEBI" id="CHEBI:24875"/>
    </ligand>
</feature>
<dbReference type="SUPFAM" id="SSF56420">
    <property type="entry name" value="Peptide deformylase"/>
    <property type="match status" value="1"/>
</dbReference>
<evidence type="ECO:0000256" key="1">
    <source>
        <dbReference type="ARBA" id="ARBA00010759"/>
    </source>
</evidence>
<evidence type="ECO:0000256" key="5">
    <source>
        <dbReference type="ARBA" id="ARBA00023004"/>
    </source>
</evidence>
<comment type="catalytic activity">
    <reaction evidence="6">
        <text>N-terminal N-formyl-L-methionyl-[peptide] + H2O = N-terminal L-methionyl-[peptide] + formate</text>
        <dbReference type="Rhea" id="RHEA:24420"/>
        <dbReference type="Rhea" id="RHEA-COMP:10639"/>
        <dbReference type="Rhea" id="RHEA-COMP:10640"/>
        <dbReference type="ChEBI" id="CHEBI:15377"/>
        <dbReference type="ChEBI" id="CHEBI:15740"/>
        <dbReference type="ChEBI" id="CHEBI:49298"/>
        <dbReference type="ChEBI" id="CHEBI:64731"/>
        <dbReference type="EC" id="3.5.1.88"/>
    </reaction>
</comment>
<dbReference type="NCBIfam" id="TIGR00079">
    <property type="entry name" value="pept_deformyl"/>
    <property type="match status" value="1"/>
</dbReference>
<evidence type="ECO:0000256" key="6">
    <source>
        <dbReference type="HAMAP-Rule" id="MF_00163"/>
    </source>
</evidence>
<dbReference type="GO" id="GO:0006412">
    <property type="term" value="P:translation"/>
    <property type="evidence" value="ECO:0007669"/>
    <property type="project" value="UniProtKB-UniRule"/>
</dbReference>
<dbReference type="CDD" id="cd00487">
    <property type="entry name" value="Pep_deformylase"/>
    <property type="match status" value="1"/>
</dbReference>
<dbReference type="InterPro" id="IPR036821">
    <property type="entry name" value="Peptide_deformylase_sf"/>
</dbReference>
<feature type="active site" evidence="6">
    <location>
        <position position="139"/>
    </location>
</feature>
<organism evidence="7 8">
    <name type="scientific">Malacoplasma iowae 695</name>
    <dbReference type="NCBI Taxonomy" id="1048830"/>
    <lineage>
        <taxon>Bacteria</taxon>
        <taxon>Bacillati</taxon>
        <taxon>Mycoplasmatota</taxon>
        <taxon>Mycoplasmoidales</taxon>
        <taxon>Mycoplasmoidaceae</taxon>
        <taxon>Malacoplasma</taxon>
    </lineage>
</organism>